<gene>
    <name evidence="2" type="ORF">BC739_000472</name>
</gene>
<keyword evidence="3" id="KW-1185">Reference proteome</keyword>
<dbReference type="Pfam" id="PF03756">
    <property type="entry name" value="AfsA"/>
    <property type="match status" value="2"/>
</dbReference>
<dbReference type="Proteomes" id="UP000517916">
    <property type="component" value="Unassembled WGS sequence"/>
</dbReference>
<dbReference type="InterPro" id="IPR005509">
    <property type="entry name" value="AfsA_hotdog_dom"/>
</dbReference>
<feature type="domain" description="A-factor biosynthesis hotdog" evidence="1">
    <location>
        <begin position="190"/>
        <end position="308"/>
    </location>
</feature>
<sequence length="333" mass="36837">MTKMDFSRTMDKALVHRVAVAEVFVTGAVAAAEGEYRIGVQVPRHHGMYGDALHTTGRYDPMFFLEACRQSTYVVVHLFHDVPLDRNFILRDVAVRVVDSDLLAIGETPTEAVLHVRVQRQFRNRDRALTGMRVGYQVVIDGRVAVECELSASWITAREHDALRTRSREDLGLGARPTACPAARRAPAELVNRRVPLNVVISRPVRDDRGGHRAALIADTTHPSLFDHPLDHLPGMLEVEACRQLALASLGPGWRLDRLSARFREFAEFDLPTHCVTDLPEPQDGDQDGVRVPVRVVQAGRTVLEAEVGLVRVPDTADGTGSEITPMALVASR</sequence>
<organism evidence="2 3">
    <name type="scientific">Kutzneria viridogrisea</name>
    <dbReference type="NCBI Taxonomy" id="47990"/>
    <lineage>
        <taxon>Bacteria</taxon>
        <taxon>Bacillati</taxon>
        <taxon>Actinomycetota</taxon>
        <taxon>Actinomycetes</taxon>
        <taxon>Pseudonocardiales</taxon>
        <taxon>Pseudonocardiaceae</taxon>
        <taxon>Kutzneria</taxon>
    </lineage>
</organism>
<evidence type="ECO:0000313" key="2">
    <source>
        <dbReference type="EMBL" id="MBA8923275.1"/>
    </source>
</evidence>
<dbReference type="EMBL" id="JACJID010000001">
    <property type="protein sequence ID" value="MBA8923275.1"/>
    <property type="molecule type" value="Genomic_DNA"/>
</dbReference>
<protein>
    <recommendedName>
        <fullName evidence="1">A-factor biosynthesis hotdog domain-containing protein</fullName>
    </recommendedName>
</protein>
<evidence type="ECO:0000313" key="3">
    <source>
        <dbReference type="Proteomes" id="UP000517916"/>
    </source>
</evidence>
<dbReference type="InterPro" id="IPR047757">
    <property type="entry name" value="AfsA-like"/>
</dbReference>
<reference evidence="2 3" key="1">
    <citation type="submission" date="2020-08" db="EMBL/GenBank/DDBJ databases">
        <title>Genomic Encyclopedia of Archaeal and Bacterial Type Strains, Phase II (KMG-II): from individual species to whole genera.</title>
        <authorList>
            <person name="Goeker M."/>
        </authorList>
    </citation>
    <scope>NUCLEOTIDE SEQUENCE [LARGE SCALE GENOMIC DNA]</scope>
    <source>
        <strain evidence="2 3">DSM 43850</strain>
    </source>
</reference>
<dbReference type="NCBIfam" id="NF041195">
    <property type="entry name" value="ScbA_BarX_GamBu"/>
    <property type="match status" value="1"/>
</dbReference>
<feature type="domain" description="A-factor biosynthesis hotdog" evidence="1">
    <location>
        <begin position="14"/>
        <end position="150"/>
    </location>
</feature>
<proteinExistence type="predicted"/>
<dbReference type="RefSeq" id="WP_025359101.1">
    <property type="nucleotide sequence ID" value="NZ_BAAABQ010000046.1"/>
</dbReference>
<accession>A0ABR6B8S9</accession>
<evidence type="ECO:0000259" key="1">
    <source>
        <dbReference type="Pfam" id="PF03756"/>
    </source>
</evidence>
<comment type="caution">
    <text evidence="2">The sequence shown here is derived from an EMBL/GenBank/DDBJ whole genome shotgun (WGS) entry which is preliminary data.</text>
</comment>
<name>A0ABR6B8S9_9PSEU</name>